<evidence type="ECO:0000313" key="2">
    <source>
        <dbReference type="Proteomes" id="UP000308600"/>
    </source>
</evidence>
<reference evidence="1 2" key="1">
    <citation type="journal article" date="2019" name="Nat. Ecol. Evol.">
        <title>Megaphylogeny resolves global patterns of mushroom evolution.</title>
        <authorList>
            <person name="Varga T."/>
            <person name="Krizsan K."/>
            <person name="Foldi C."/>
            <person name="Dima B."/>
            <person name="Sanchez-Garcia M."/>
            <person name="Sanchez-Ramirez S."/>
            <person name="Szollosi G.J."/>
            <person name="Szarkandi J.G."/>
            <person name="Papp V."/>
            <person name="Albert L."/>
            <person name="Andreopoulos W."/>
            <person name="Angelini C."/>
            <person name="Antonin V."/>
            <person name="Barry K.W."/>
            <person name="Bougher N.L."/>
            <person name="Buchanan P."/>
            <person name="Buyck B."/>
            <person name="Bense V."/>
            <person name="Catcheside P."/>
            <person name="Chovatia M."/>
            <person name="Cooper J."/>
            <person name="Damon W."/>
            <person name="Desjardin D."/>
            <person name="Finy P."/>
            <person name="Geml J."/>
            <person name="Haridas S."/>
            <person name="Hughes K."/>
            <person name="Justo A."/>
            <person name="Karasinski D."/>
            <person name="Kautmanova I."/>
            <person name="Kiss B."/>
            <person name="Kocsube S."/>
            <person name="Kotiranta H."/>
            <person name="LaButti K.M."/>
            <person name="Lechner B.E."/>
            <person name="Liimatainen K."/>
            <person name="Lipzen A."/>
            <person name="Lukacs Z."/>
            <person name="Mihaltcheva S."/>
            <person name="Morgado L.N."/>
            <person name="Niskanen T."/>
            <person name="Noordeloos M.E."/>
            <person name="Ohm R.A."/>
            <person name="Ortiz-Santana B."/>
            <person name="Ovrebo C."/>
            <person name="Racz N."/>
            <person name="Riley R."/>
            <person name="Savchenko A."/>
            <person name="Shiryaev A."/>
            <person name="Soop K."/>
            <person name="Spirin V."/>
            <person name="Szebenyi C."/>
            <person name="Tomsovsky M."/>
            <person name="Tulloss R.E."/>
            <person name="Uehling J."/>
            <person name="Grigoriev I.V."/>
            <person name="Vagvolgyi C."/>
            <person name="Papp T."/>
            <person name="Martin F.M."/>
            <person name="Miettinen O."/>
            <person name="Hibbett D.S."/>
            <person name="Nagy L.G."/>
        </authorList>
    </citation>
    <scope>NUCLEOTIDE SEQUENCE [LARGE SCALE GENOMIC DNA]</scope>
    <source>
        <strain evidence="1 2">NL-1719</strain>
    </source>
</reference>
<proteinExistence type="predicted"/>
<evidence type="ECO:0000313" key="1">
    <source>
        <dbReference type="EMBL" id="TFK71236.1"/>
    </source>
</evidence>
<gene>
    <name evidence="1" type="ORF">BDN72DRAFT_877297</name>
</gene>
<keyword evidence="2" id="KW-1185">Reference proteome</keyword>
<protein>
    <submittedName>
        <fullName evidence="1">Uncharacterized protein</fullName>
    </submittedName>
</protein>
<accession>A0ACD3B0S5</accession>
<organism evidence="1 2">
    <name type="scientific">Pluteus cervinus</name>
    <dbReference type="NCBI Taxonomy" id="181527"/>
    <lineage>
        <taxon>Eukaryota</taxon>
        <taxon>Fungi</taxon>
        <taxon>Dikarya</taxon>
        <taxon>Basidiomycota</taxon>
        <taxon>Agaricomycotina</taxon>
        <taxon>Agaricomycetes</taxon>
        <taxon>Agaricomycetidae</taxon>
        <taxon>Agaricales</taxon>
        <taxon>Pluteineae</taxon>
        <taxon>Pluteaceae</taxon>
        <taxon>Pluteus</taxon>
    </lineage>
</organism>
<dbReference type="EMBL" id="ML208301">
    <property type="protein sequence ID" value="TFK71236.1"/>
    <property type="molecule type" value="Genomic_DNA"/>
</dbReference>
<name>A0ACD3B0S5_9AGAR</name>
<dbReference type="Proteomes" id="UP000308600">
    <property type="component" value="Unassembled WGS sequence"/>
</dbReference>
<sequence>MTSPRPDDDVDAWNTRRHPRLFFPADFVRVRVERIQFQLPSFILAMHSSKFRRELASRAPGAAAVEEIVIRDLKAIDFERMVSVLLPSVPGQLELTSIEEWISVLHVAHTWEFPRIKTLALSQIEPIASAVDKVVIGREHDLPRWTAAGCLVLCQRADPISKDEGRRLGVDIVTDISILRHSLHGASGIRVDEESVRGLLMPSLPDTLQDNFVACLLRTSLFGPGNTSEGSQLGDPSDQSEESQTGDEESEEEDESRGSVSSLGDHDPSARELVRPKSRLFRSGKVAYTSLLTISSLNPELSFASSLLFFSNGTKRYWIISLTFGKLRAGSPEVPSTPLSFSSLSSDTSSPMTSKRPLDDDIDAWSTGAGHSFDRRRPIPALSAQPHERFFLSSDFVTLRIESALFHLPSFLLCMHSDRFRRLLASRAPGTAIEQIAIQDIHAIGFERLLSILIPTVPGKLELTSVEEWTSVLDVAHTWEFRTIEALTLAQIEPIASAVDKVVLGREHDLPQWTAAGYMELCQRKEPISRVEGRRLGVDIVTDISIIRHYVHGKSGGKRVDEEPVREVIMSSLRYTLRNNLVACLLKDSLFCAHKPEGSQRGGLGEGSNRGGEPDTQYAESDSSISTIDQKQDVPSRTSTPLSYISHIDKPSPPSFRGKAPAAMDHLDLSSPPSPIVSPPSDTDSSTSGEILFVPAPKLPSSSFKAKKKNLFCSSAMQLTEIETDVTSPTQPEIKTMQDGAKQNSLDRHPSQLNPGKPHGEFFFQNDFVVLRVESTLFNLPTFMLSQHSTKFERLLLSRASSEVNVETIQLKDTKALDFERLLTVLFPSVLGQSRLSTVEEWTSVLSVAHNWEFSAIKKLAIDRLEPIASAVDRVVLGQEYDLPDWTSAGYMELCRRENPISKAEGHRIGFDASIDISSIRHHLRSRGEITNDSTIQSLCSGSRHLLDGNCVAPYLERSFPVPPRSYKGAKDHRRSKIANTTGNGTVDDPQTKETKEHTPDIPTQLQVSCASVETQETPEKNSDSSVGKWDFGGWGSKPAAASGQGAKPVVATPQKKGGVMLKRSTDLEFSREAHGKTVRGYNPLEIWVEVEYLVFLIHHVVCNKDPGSSLCLLSGKILNFGLKSATFWPSNPQVRTEVAPKWLFSRPAGPCGRFWSTTSAPGLEDGAGQARGDAVLSF</sequence>